<accession>A0ABS6BFW1</accession>
<keyword evidence="2" id="KW-0808">Transferase</keyword>
<name>A0ABS6BFW1_9SPHN</name>
<dbReference type="InterPro" id="IPR001296">
    <property type="entry name" value="Glyco_trans_1"/>
</dbReference>
<dbReference type="EMBL" id="JAHKRT010000002">
    <property type="protein sequence ID" value="MBU3077188.1"/>
    <property type="molecule type" value="Genomic_DNA"/>
</dbReference>
<dbReference type="PANTHER" id="PTHR12526:SF636">
    <property type="entry name" value="BLL3647 PROTEIN"/>
    <property type="match status" value="1"/>
</dbReference>
<evidence type="ECO:0000313" key="3">
    <source>
        <dbReference type="Proteomes" id="UP000776276"/>
    </source>
</evidence>
<keyword evidence="2" id="KW-0328">Glycosyltransferase</keyword>
<dbReference type="Pfam" id="PF00534">
    <property type="entry name" value="Glycos_transf_1"/>
    <property type="match status" value="1"/>
</dbReference>
<dbReference type="EC" id="2.4.-.-" evidence="2"/>
<comment type="caution">
    <text evidence="2">The sequence shown here is derived from an EMBL/GenBank/DDBJ whole genome shotgun (WGS) entry which is preliminary data.</text>
</comment>
<dbReference type="RefSeq" id="WP_216320981.1">
    <property type="nucleotide sequence ID" value="NZ_JAHKRT010000002.1"/>
</dbReference>
<sequence>MPSASLPTPAPSPRSPGAAAILYVGARLPELSETFVYRELLGLRGRGRRVLAASVHAPRRFADDPVLAPLAAEALVVYAPATLAALPLALLRHPGLAIGALGDAARADHPGLSSRLKHVAQALMGLAAGWRLRGEGIGHVHAHMAHVPATVALYIARALGARFSFTGHAADLFVQRAALAFKLRRAGFVASISHWHHDFYGEVAGIAPDRRPVVRCSVAIPEAVADTDAREIVLVARLVAKKGVDLLLRAFATAGAEGWTLRILGDGPERAALAALAVELGITERVIFEGARPHAACLAAIAGAGLFVLPCRTAKSGDKDGIPVVLMEAMAAGRAVIAGDLPTIRELVSDEREGLLVPPDDVAALAAAIGALAGDPARRAAIGAAARAHVAAEFSDAVNLDRLTAAIDAAREPA</sequence>
<reference evidence="2 3" key="1">
    <citation type="submission" date="2021-06" db="EMBL/GenBank/DDBJ databases">
        <title>Sphingomonas sp. XMGL2, whole genome shotgun sequencing project.</title>
        <authorList>
            <person name="Zhao G."/>
            <person name="Shen L."/>
        </authorList>
    </citation>
    <scope>NUCLEOTIDE SEQUENCE [LARGE SCALE GENOMIC DNA]</scope>
    <source>
        <strain evidence="2 3">XMGL2</strain>
    </source>
</reference>
<gene>
    <name evidence="2" type="ORF">KOF26_04845</name>
</gene>
<evidence type="ECO:0000259" key="1">
    <source>
        <dbReference type="Pfam" id="PF00534"/>
    </source>
</evidence>
<dbReference type="Proteomes" id="UP000776276">
    <property type="component" value="Unassembled WGS sequence"/>
</dbReference>
<feature type="domain" description="Glycosyl transferase family 1" evidence="1">
    <location>
        <begin position="225"/>
        <end position="388"/>
    </location>
</feature>
<protein>
    <submittedName>
        <fullName evidence="2">Glycosyltransferase</fullName>
        <ecNumber evidence="2">2.4.-.-</ecNumber>
    </submittedName>
</protein>
<dbReference type="GO" id="GO:0016757">
    <property type="term" value="F:glycosyltransferase activity"/>
    <property type="evidence" value="ECO:0007669"/>
    <property type="project" value="UniProtKB-KW"/>
</dbReference>
<evidence type="ECO:0000313" key="2">
    <source>
        <dbReference type="EMBL" id="MBU3077188.1"/>
    </source>
</evidence>
<dbReference type="PANTHER" id="PTHR12526">
    <property type="entry name" value="GLYCOSYLTRANSFERASE"/>
    <property type="match status" value="1"/>
</dbReference>
<organism evidence="2 3">
    <name type="scientific">Sphingomonas quercus</name>
    <dbReference type="NCBI Taxonomy" id="2842451"/>
    <lineage>
        <taxon>Bacteria</taxon>
        <taxon>Pseudomonadati</taxon>
        <taxon>Pseudomonadota</taxon>
        <taxon>Alphaproteobacteria</taxon>
        <taxon>Sphingomonadales</taxon>
        <taxon>Sphingomonadaceae</taxon>
        <taxon>Sphingomonas</taxon>
    </lineage>
</organism>
<keyword evidence="3" id="KW-1185">Reference proteome</keyword>
<proteinExistence type="predicted"/>